<dbReference type="Gene3D" id="2.40.10.10">
    <property type="entry name" value="Trypsin-like serine proteases"/>
    <property type="match status" value="1"/>
</dbReference>
<dbReference type="Proteomes" id="UP000299102">
    <property type="component" value="Unassembled WGS sequence"/>
</dbReference>
<name>A0A4C1V3X7_EUMVA</name>
<protein>
    <recommendedName>
        <fullName evidence="3">Peptidase S1 domain-containing protein</fullName>
    </recommendedName>
</protein>
<evidence type="ECO:0000313" key="1">
    <source>
        <dbReference type="EMBL" id="GBP33269.1"/>
    </source>
</evidence>
<proteinExistence type="predicted"/>
<keyword evidence="2" id="KW-1185">Reference proteome</keyword>
<dbReference type="OrthoDB" id="2019384at2759"/>
<evidence type="ECO:0008006" key="3">
    <source>
        <dbReference type="Google" id="ProtNLM"/>
    </source>
</evidence>
<evidence type="ECO:0000313" key="2">
    <source>
        <dbReference type="Proteomes" id="UP000299102"/>
    </source>
</evidence>
<gene>
    <name evidence="1" type="ORF">EVAR_5224_1</name>
</gene>
<dbReference type="InterPro" id="IPR009003">
    <property type="entry name" value="Peptidase_S1_PA"/>
</dbReference>
<sequence>MFFLAVCGLRAQSDEASAKVPWHVGIYLKHNHPYRYECGGFIVACNLVITDKFFLKAFCSQNSPQIFIRCFLLQKPAVCTSYKLEFNVYLRTAECFYDFHTEELDAPQGFFVGARKLYRVWYEPNEDWA</sequence>
<dbReference type="InterPro" id="IPR043504">
    <property type="entry name" value="Peptidase_S1_PA_chymotrypsin"/>
</dbReference>
<comment type="caution">
    <text evidence="1">The sequence shown here is derived from an EMBL/GenBank/DDBJ whole genome shotgun (WGS) entry which is preliminary data.</text>
</comment>
<accession>A0A4C1V3X7</accession>
<organism evidence="1 2">
    <name type="scientific">Eumeta variegata</name>
    <name type="common">Bagworm moth</name>
    <name type="synonym">Eumeta japonica</name>
    <dbReference type="NCBI Taxonomy" id="151549"/>
    <lineage>
        <taxon>Eukaryota</taxon>
        <taxon>Metazoa</taxon>
        <taxon>Ecdysozoa</taxon>
        <taxon>Arthropoda</taxon>
        <taxon>Hexapoda</taxon>
        <taxon>Insecta</taxon>
        <taxon>Pterygota</taxon>
        <taxon>Neoptera</taxon>
        <taxon>Endopterygota</taxon>
        <taxon>Lepidoptera</taxon>
        <taxon>Glossata</taxon>
        <taxon>Ditrysia</taxon>
        <taxon>Tineoidea</taxon>
        <taxon>Psychidae</taxon>
        <taxon>Oiketicinae</taxon>
        <taxon>Eumeta</taxon>
    </lineage>
</organism>
<dbReference type="AlphaFoldDB" id="A0A4C1V3X7"/>
<dbReference type="SUPFAM" id="SSF50494">
    <property type="entry name" value="Trypsin-like serine proteases"/>
    <property type="match status" value="1"/>
</dbReference>
<reference evidence="1 2" key="1">
    <citation type="journal article" date="2019" name="Commun. Biol.">
        <title>The bagworm genome reveals a unique fibroin gene that provides high tensile strength.</title>
        <authorList>
            <person name="Kono N."/>
            <person name="Nakamura H."/>
            <person name="Ohtoshi R."/>
            <person name="Tomita M."/>
            <person name="Numata K."/>
            <person name="Arakawa K."/>
        </authorList>
    </citation>
    <scope>NUCLEOTIDE SEQUENCE [LARGE SCALE GENOMIC DNA]</scope>
</reference>
<dbReference type="EMBL" id="BGZK01000271">
    <property type="protein sequence ID" value="GBP33269.1"/>
    <property type="molecule type" value="Genomic_DNA"/>
</dbReference>